<dbReference type="EMBL" id="FR824122">
    <property type="protein sequence ID" value="CCA19724.1"/>
    <property type="molecule type" value="Genomic_DNA"/>
</dbReference>
<accession>F0WEU2</accession>
<dbReference type="AlphaFoldDB" id="F0WEU2"/>
<protein>
    <submittedName>
        <fullName evidence="1">AlNc14C77G5142 protein</fullName>
    </submittedName>
</protein>
<dbReference type="HOGENOM" id="CLU_2214880_0_0_1"/>
<evidence type="ECO:0000313" key="1">
    <source>
        <dbReference type="EMBL" id="CCA19724.1"/>
    </source>
</evidence>
<sequence>MLTFHIGAQRFGIPQKHYDAILSKTSFGDLQVIFDLGKGTITVDLSSDAIFQTPETWVMGSAVMKNMKSSFIKRNSGNDQSKYVIELAGKGAERRESKWHFWTNKGK</sequence>
<proteinExistence type="predicted"/>
<gene>
    <name evidence="1" type="primary">AlNc14C77G5142</name>
    <name evidence="1" type="ORF">ALNC14_058670</name>
</gene>
<name>F0WEU2_9STRA</name>
<reference evidence="1" key="1">
    <citation type="journal article" date="2011" name="PLoS Biol.">
        <title>Gene gain and loss during evolution of obligate parasitism in the white rust pathogen of Arabidopsis thaliana.</title>
        <authorList>
            <person name="Kemen E."/>
            <person name="Gardiner A."/>
            <person name="Schultz-Larsen T."/>
            <person name="Kemen A.C."/>
            <person name="Balmuth A.L."/>
            <person name="Robert-Seilaniantz A."/>
            <person name="Bailey K."/>
            <person name="Holub E."/>
            <person name="Studholme D.J."/>
            <person name="Maclean D."/>
            <person name="Jones J.D."/>
        </authorList>
    </citation>
    <scope>NUCLEOTIDE SEQUENCE</scope>
</reference>
<organism evidence="1">
    <name type="scientific">Albugo laibachii Nc14</name>
    <dbReference type="NCBI Taxonomy" id="890382"/>
    <lineage>
        <taxon>Eukaryota</taxon>
        <taxon>Sar</taxon>
        <taxon>Stramenopiles</taxon>
        <taxon>Oomycota</taxon>
        <taxon>Peronosporomycetes</taxon>
        <taxon>Albuginales</taxon>
        <taxon>Albuginaceae</taxon>
        <taxon>Albugo</taxon>
    </lineage>
</organism>
<reference evidence="1" key="2">
    <citation type="submission" date="2011-02" db="EMBL/GenBank/DDBJ databases">
        <authorList>
            <person name="MacLean D."/>
        </authorList>
    </citation>
    <scope>NUCLEOTIDE SEQUENCE</scope>
</reference>